<dbReference type="OrthoDB" id="9802053at2"/>
<evidence type="ECO:0000313" key="1">
    <source>
        <dbReference type="EMBL" id="SIS40067.1"/>
    </source>
</evidence>
<proteinExistence type="predicted"/>
<dbReference type="Proteomes" id="UP000185678">
    <property type="component" value="Unassembled WGS sequence"/>
</dbReference>
<dbReference type="Pfam" id="PF13289">
    <property type="entry name" value="SIR2_2"/>
    <property type="match status" value="1"/>
</dbReference>
<accession>A0A1N7ISQ7</accession>
<keyword evidence="2" id="KW-1185">Reference proteome</keyword>
<evidence type="ECO:0000313" key="2">
    <source>
        <dbReference type="Proteomes" id="UP000185678"/>
    </source>
</evidence>
<dbReference type="AlphaFoldDB" id="A0A1N7ISQ7"/>
<protein>
    <submittedName>
        <fullName evidence="1">SIR2-like domain-containing protein</fullName>
    </submittedName>
</protein>
<reference evidence="1 2" key="1">
    <citation type="submission" date="2017-01" db="EMBL/GenBank/DDBJ databases">
        <authorList>
            <person name="Mah S.A."/>
            <person name="Swanson W.J."/>
            <person name="Moy G.W."/>
            <person name="Vacquier V.D."/>
        </authorList>
    </citation>
    <scope>NUCLEOTIDE SEQUENCE [LARGE SCALE GENOMIC DNA]</scope>
    <source>
        <strain evidence="1 2">DSM 11589</strain>
    </source>
</reference>
<dbReference type="STRING" id="80876.SAMN05421779_101565"/>
<name>A0A1N7ISQ7_9PROT</name>
<sequence>MNAINNETKAMLASIGQGVAAGQIIPFLGPGVLEMGDAACPVPTSPRELCGRLTSKVGVPGRIRHNLWSSAQYIESNRHRRTLETLLNEAFGPIPTPGPIHTWLASLETCPLIVDTWYDGTMAAALQASGRTAWGQVQGVTRNGEWRDIWYKFFHGMTGNEAEAWEAGDWLTMLYKPHGSVVPAKNYLLSDSDYVEVLTEIDIQTPIPDLVKDMRTTRGFVFLGCRFYDQMLRTYARQISKRSAGPFYVLLDPDADLTRNEERFLTDYNVTVLRVTLDEAAPVLSGQSGA</sequence>
<organism evidence="1 2">
    <name type="scientific">Insolitispirillum peregrinum</name>
    <dbReference type="NCBI Taxonomy" id="80876"/>
    <lineage>
        <taxon>Bacteria</taxon>
        <taxon>Pseudomonadati</taxon>
        <taxon>Pseudomonadota</taxon>
        <taxon>Alphaproteobacteria</taxon>
        <taxon>Rhodospirillales</taxon>
        <taxon>Novispirillaceae</taxon>
        <taxon>Insolitispirillum</taxon>
    </lineage>
</organism>
<dbReference type="EMBL" id="FTOA01000001">
    <property type="protein sequence ID" value="SIS40067.1"/>
    <property type="molecule type" value="Genomic_DNA"/>
</dbReference>
<gene>
    <name evidence="1" type="ORF">SAMN05421779_101565</name>
</gene>
<dbReference type="RefSeq" id="WP_076398643.1">
    <property type="nucleotide sequence ID" value="NZ_FTOA01000001.1"/>
</dbReference>